<keyword evidence="4" id="KW-0045">Antibiotic biosynthesis</keyword>
<evidence type="ECO:0000256" key="5">
    <source>
        <dbReference type="ARBA" id="ARBA00047175"/>
    </source>
</evidence>
<evidence type="ECO:0000256" key="1">
    <source>
        <dbReference type="ARBA" id="ARBA00001933"/>
    </source>
</evidence>
<dbReference type="InterPro" id="IPR000277">
    <property type="entry name" value="Cys/Met-Metab_PyrdxlP-dep_enz"/>
</dbReference>
<keyword evidence="12" id="KW-0456">Lyase</keyword>
<dbReference type="GO" id="GO:0017000">
    <property type="term" value="P:antibiotic biosynthetic process"/>
    <property type="evidence" value="ECO:0007669"/>
    <property type="project" value="UniProtKB-KW"/>
</dbReference>
<feature type="region of interest" description="Disordered" evidence="11">
    <location>
        <begin position="1"/>
        <end position="48"/>
    </location>
</feature>
<evidence type="ECO:0000256" key="3">
    <source>
        <dbReference type="ARBA" id="ARBA00022898"/>
    </source>
</evidence>
<dbReference type="AlphaFoldDB" id="A0A1I5Q9W9"/>
<dbReference type="STRING" id="587909.SAMN05421810_102561"/>
<evidence type="ECO:0000256" key="7">
    <source>
        <dbReference type="ARBA" id="ARBA00048780"/>
    </source>
</evidence>
<dbReference type="SUPFAM" id="SSF53383">
    <property type="entry name" value="PLP-dependent transferases"/>
    <property type="match status" value="1"/>
</dbReference>
<keyword evidence="13" id="KW-1185">Reference proteome</keyword>
<comment type="catalytic activity">
    <reaction evidence="7">
        <text>L-homocysteine + H2O = 2-oxobutanoate + hydrogen sulfide + NH4(+) + H(+)</text>
        <dbReference type="Rhea" id="RHEA:14501"/>
        <dbReference type="ChEBI" id="CHEBI:15377"/>
        <dbReference type="ChEBI" id="CHEBI:15378"/>
        <dbReference type="ChEBI" id="CHEBI:16763"/>
        <dbReference type="ChEBI" id="CHEBI:28938"/>
        <dbReference type="ChEBI" id="CHEBI:29919"/>
        <dbReference type="ChEBI" id="CHEBI:58199"/>
        <dbReference type="EC" id="4.4.1.2"/>
    </reaction>
    <physiologicalReaction direction="left-to-right" evidence="7">
        <dbReference type="Rhea" id="RHEA:14502"/>
    </physiologicalReaction>
</comment>
<dbReference type="Gene3D" id="3.40.640.10">
    <property type="entry name" value="Type I PLP-dependent aspartate aminotransferase-like (Major domain)"/>
    <property type="match status" value="1"/>
</dbReference>
<dbReference type="GO" id="GO:0018826">
    <property type="term" value="F:methionine gamma-lyase activity"/>
    <property type="evidence" value="ECO:0007669"/>
    <property type="project" value="UniProtKB-EC"/>
</dbReference>
<comment type="cofactor">
    <cofactor evidence="1 10">
        <name>pyridoxal 5'-phosphate</name>
        <dbReference type="ChEBI" id="CHEBI:597326"/>
    </cofactor>
</comment>
<evidence type="ECO:0000256" key="4">
    <source>
        <dbReference type="ARBA" id="ARBA00023194"/>
    </source>
</evidence>
<evidence type="ECO:0000256" key="8">
    <source>
        <dbReference type="ARBA" id="ARBA00052699"/>
    </source>
</evidence>
<evidence type="ECO:0000313" key="13">
    <source>
        <dbReference type="Proteomes" id="UP000198727"/>
    </source>
</evidence>
<dbReference type="PROSITE" id="PS00868">
    <property type="entry name" value="CYS_MET_METAB_PP"/>
    <property type="match status" value="1"/>
</dbReference>
<gene>
    <name evidence="12" type="ORF">SAMN05421810_102561</name>
</gene>
<evidence type="ECO:0000256" key="2">
    <source>
        <dbReference type="ARBA" id="ARBA00009077"/>
    </source>
</evidence>
<sequence>MTSRSVGRTPCVRAPKIRQSPDEHTPSETPGDTVTQPNRTAIGFDEGSNGAAHWFGELTRRRSAGPISAQHKVLPRSLSPETLAVHAGTYEDPITGSVGTPIFQTSTFLLDDASYGAFSDGALRDVPIYTRYGNPSQWSVQEKIAALEGAESALVTSSGMSAIANTIYALTNSGSHIISAYDVYGGTYNLLREDMPSAGREVTFVDPTDIEAIRSAVRPETQVLFFEALTNPLLKAPAIRQIAGIAAAANALLVVDNTFLTPVLMQPLALGADVVIHSATKYLAGHSDLTAGAAAGRRKFLDRIWAQTLRFGGTLEPLSCFLLERGIKTLPLRIEKQNDNAREIAKFLASHERVAEVYHPALGGDRYADLEHADYRGYGGMVSFEVNGGDAAALAFMRNLTVPYVATSLGGVESLVSMPSNTSHSSLTTRQMSLIGINPGLVRFSAGIENARDLIGDLRHALDALDEEGVR</sequence>
<dbReference type="PIRSF" id="PIRSF001434">
    <property type="entry name" value="CGS"/>
    <property type="match status" value="1"/>
</dbReference>
<feature type="compositionally biased region" description="Polar residues" evidence="11">
    <location>
        <begin position="27"/>
        <end position="39"/>
    </location>
</feature>
<proteinExistence type="inferred from homology"/>
<dbReference type="CDD" id="cd00614">
    <property type="entry name" value="CGS_like"/>
    <property type="match status" value="1"/>
</dbReference>
<keyword evidence="3 9" id="KW-0663">Pyridoxal phosphate</keyword>
<dbReference type="OrthoDB" id="9805790at2"/>
<protein>
    <recommendedName>
        <fullName evidence="5">homocysteine desulfhydrase</fullName>
        <ecNumber evidence="5">4.4.1.2</ecNumber>
    </recommendedName>
    <alternativeName>
        <fullName evidence="6">Homocysteine desulfhydrase</fullName>
    </alternativeName>
</protein>
<dbReference type="Proteomes" id="UP000198727">
    <property type="component" value="Unassembled WGS sequence"/>
</dbReference>
<feature type="modified residue" description="N6-(pyridoxal phosphate)lysine" evidence="9">
    <location>
        <position position="281"/>
    </location>
</feature>
<accession>A0A1I5Q9W9</accession>
<dbReference type="EMBL" id="FOWW01000002">
    <property type="protein sequence ID" value="SFP43033.1"/>
    <property type="molecule type" value="Genomic_DNA"/>
</dbReference>
<dbReference type="GO" id="GO:0047982">
    <property type="term" value="F:homocysteine desulfhydrase activity"/>
    <property type="evidence" value="ECO:0007669"/>
    <property type="project" value="UniProtKB-EC"/>
</dbReference>
<evidence type="ECO:0000256" key="10">
    <source>
        <dbReference type="RuleBase" id="RU362118"/>
    </source>
</evidence>
<evidence type="ECO:0000313" key="12">
    <source>
        <dbReference type="EMBL" id="SFP43033.1"/>
    </source>
</evidence>
<dbReference type="Gene3D" id="3.90.1150.10">
    <property type="entry name" value="Aspartate Aminotransferase, domain 1"/>
    <property type="match status" value="1"/>
</dbReference>
<evidence type="ECO:0000256" key="6">
    <source>
        <dbReference type="ARBA" id="ARBA00047199"/>
    </source>
</evidence>
<dbReference type="PANTHER" id="PTHR11808">
    <property type="entry name" value="TRANS-SULFURATION ENZYME FAMILY MEMBER"/>
    <property type="match status" value="1"/>
</dbReference>
<reference evidence="13" key="1">
    <citation type="submission" date="2016-10" db="EMBL/GenBank/DDBJ databases">
        <authorList>
            <person name="Varghese N."/>
            <person name="Submissions S."/>
        </authorList>
    </citation>
    <scope>NUCLEOTIDE SEQUENCE [LARGE SCALE GENOMIC DNA]</scope>
    <source>
        <strain evidence="13">CGMCC 4.5579</strain>
    </source>
</reference>
<dbReference type="Pfam" id="PF01053">
    <property type="entry name" value="Cys_Met_Meta_PP"/>
    <property type="match status" value="1"/>
</dbReference>
<dbReference type="GO" id="GO:0019346">
    <property type="term" value="P:transsulfuration"/>
    <property type="evidence" value="ECO:0007669"/>
    <property type="project" value="InterPro"/>
</dbReference>
<dbReference type="InterPro" id="IPR054542">
    <property type="entry name" value="Cys_met_metab_PP"/>
</dbReference>
<name>A0A1I5Q9W9_9PSEU</name>
<dbReference type="InterPro" id="IPR015422">
    <property type="entry name" value="PyrdxlP-dep_Trfase_small"/>
</dbReference>
<comment type="catalytic activity">
    <reaction evidence="8">
        <text>L-methionine + H2O = methanethiol + 2-oxobutanoate + NH4(+)</text>
        <dbReference type="Rhea" id="RHEA:23800"/>
        <dbReference type="ChEBI" id="CHEBI:15377"/>
        <dbReference type="ChEBI" id="CHEBI:16007"/>
        <dbReference type="ChEBI" id="CHEBI:16763"/>
        <dbReference type="ChEBI" id="CHEBI:28938"/>
        <dbReference type="ChEBI" id="CHEBI:57844"/>
        <dbReference type="EC" id="4.4.1.11"/>
    </reaction>
    <physiologicalReaction direction="left-to-right" evidence="8">
        <dbReference type="Rhea" id="RHEA:23801"/>
    </physiologicalReaction>
</comment>
<comment type="similarity">
    <text evidence="2 10">Belongs to the trans-sulfuration enzymes family.</text>
</comment>
<dbReference type="InterPro" id="IPR015424">
    <property type="entry name" value="PyrdxlP-dep_Trfase"/>
</dbReference>
<dbReference type="InterPro" id="IPR015421">
    <property type="entry name" value="PyrdxlP-dep_Trfase_major"/>
</dbReference>
<dbReference type="GO" id="GO:0030170">
    <property type="term" value="F:pyridoxal phosphate binding"/>
    <property type="evidence" value="ECO:0007669"/>
    <property type="project" value="InterPro"/>
</dbReference>
<dbReference type="EC" id="4.4.1.2" evidence="5"/>
<evidence type="ECO:0000256" key="11">
    <source>
        <dbReference type="SAM" id="MobiDB-lite"/>
    </source>
</evidence>
<dbReference type="GO" id="GO:0005737">
    <property type="term" value="C:cytoplasm"/>
    <property type="evidence" value="ECO:0007669"/>
    <property type="project" value="TreeGrafter"/>
</dbReference>
<dbReference type="FunFam" id="3.40.640.10:FF:000046">
    <property type="entry name" value="Cystathionine gamma-lyase"/>
    <property type="match status" value="1"/>
</dbReference>
<organism evidence="12 13">
    <name type="scientific">Amycolatopsis arida</name>
    <dbReference type="NCBI Taxonomy" id="587909"/>
    <lineage>
        <taxon>Bacteria</taxon>
        <taxon>Bacillati</taxon>
        <taxon>Actinomycetota</taxon>
        <taxon>Actinomycetes</taxon>
        <taxon>Pseudonocardiales</taxon>
        <taxon>Pseudonocardiaceae</taxon>
        <taxon>Amycolatopsis</taxon>
    </lineage>
</organism>
<evidence type="ECO:0000256" key="9">
    <source>
        <dbReference type="PIRSR" id="PIRSR001434-2"/>
    </source>
</evidence>